<dbReference type="Proteomes" id="UP000245125">
    <property type="component" value="Unassembled WGS sequence"/>
</dbReference>
<proteinExistence type="predicted"/>
<dbReference type="SUPFAM" id="SSF53187">
    <property type="entry name" value="Zn-dependent exopeptidases"/>
    <property type="match status" value="1"/>
</dbReference>
<name>A0A2U3QJF9_9BACT</name>
<organism evidence="2 3">
    <name type="scientific">Candidatus Sulfobium mesophilum</name>
    <dbReference type="NCBI Taxonomy" id="2016548"/>
    <lineage>
        <taxon>Bacteria</taxon>
        <taxon>Pseudomonadati</taxon>
        <taxon>Nitrospirota</taxon>
        <taxon>Nitrospiria</taxon>
        <taxon>Nitrospirales</taxon>
        <taxon>Nitrospiraceae</taxon>
        <taxon>Candidatus Sulfobium</taxon>
    </lineage>
</organism>
<evidence type="ECO:0000313" key="2">
    <source>
        <dbReference type="EMBL" id="SPQ01542.1"/>
    </source>
</evidence>
<dbReference type="Pfam" id="PF04389">
    <property type="entry name" value="Peptidase_M28"/>
    <property type="match status" value="1"/>
</dbReference>
<protein>
    <recommendedName>
        <fullName evidence="1">Peptidase M28 domain-containing protein</fullName>
    </recommendedName>
</protein>
<accession>A0A2U3QJF9</accession>
<dbReference type="Gene3D" id="3.40.630.10">
    <property type="entry name" value="Zn peptidases"/>
    <property type="match status" value="1"/>
</dbReference>
<dbReference type="GO" id="GO:0006508">
    <property type="term" value="P:proteolysis"/>
    <property type="evidence" value="ECO:0007669"/>
    <property type="project" value="InterPro"/>
</dbReference>
<evidence type="ECO:0000313" key="3">
    <source>
        <dbReference type="Proteomes" id="UP000245125"/>
    </source>
</evidence>
<dbReference type="InterPro" id="IPR045175">
    <property type="entry name" value="M28_fam"/>
</dbReference>
<dbReference type="EMBL" id="OUUY01000108">
    <property type="protein sequence ID" value="SPQ01542.1"/>
    <property type="molecule type" value="Genomic_DNA"/>
</dbReference>
<dbReference type="InterPro" id="IPR007484">
    <property type="entry name" value="Peptidase_M28"/>
</dbReference>
<dbReference type="PANTHER" id="PTHR12147:SF26">
    <property type="entry name" value="PEPTIDASE M28 DOMAIN-CONTAINING PROTEIN"/>
    <property type="match status" value="1"/>
</dbReference>
<dbReference type="AlphaFoldDB" id="A0A2U3QJF9"/>
<gene>
    <name evidence="2" type="ORF">NBG4_60018</name>
</gene>
<reference evidence="3" key="1">
    <citation type="submission" date="2018-03" db="EMBL/GenBank/DDBJ databases">
        <authorList>
            <person name="Zecchin S."/>
        </authorList>
    </citation>
    <scope>NUCLEOTIDE SEQUENCE [LARGE SCALE GENOMIC DNA]</scope>
</reference>
<keyword evidence="3" id="KW-1185">Reference proteome</keyword>
<evidence type="ECO:0000259" key="1">
    <source>
        <dbReference type="Pfam" id="PF04389"/>
    </source>
</evidence>
<feature type="domain" description="Peptidase M28" evidence="1">
    <location>
        <begin position="62"/>
        <end position="279"/>
    </location>
</feature>
<sequence length="287" mass="31857">MKKIESGLRDTVSYLSEKIGERSYLRTGKLALAADFIEKKLISFGCSTQKQEVPYKNNIYFNICSEVKGTGVSDSGIIVIGAHYDSVVGTPGADDNASGVAGLLELARLTSENPLNRTIRFVAFTLEEPPAFMTSRMGSYVYAESLRDEGVKVHGMISLEMLGYFCDIEGCQLYPSSIFSLFYPKKGDFISFVGNLSSRAFTREVEKAFREVSSFPVESLSAPSLIPGVDFSDHRSFWKFGFRAFMITDTAFYRNPNYHSPGDTAGTLNYEKLAEVVEGLYKALRNI</sequence>
<dbReference type="GO" id="GO:0008235">
    <property type="term" value="F:metalloexopeptidase activity"/>
    <property type="evidence" value="ECO:0007669"/>
    <property type="project" value="InterPro"/>
</dbReference>
<dbReference type="OrthoDB" id="9789219at2"/>
<dbReference type="PANTHER" id="PTHR12147">
    <property type="entry name" value="METALLOPEPTIDASE M28 FAMILY MEMBER"/>
    <property type="match status" value="1"/>
</dbReference>